<keyword evidence="2" id="KW-1185">Reference proteome</keyword>
<organism evidence="1 2">
    <name type="scientific">Phanerochaete sordida</name>
    <dbReference type="NCBI Taxonomy" id="48140"/>
    <lineage>
        <taxon>Eukaryota</taxon>
        <taxon>Fungi</taxon>
        <taxon>Dikarya</taxon>
        <taxon>Basidiomycota</taxon>
        <taxon>Agaricomycotina</taxon>
        <taxon>Agaricomycetes</taxon>
        <taxon>Polyporales</taxon>
        <taxon>Phanerochaetaceae</taxon>
        <taxon>Phanerochaete</taxon>
    </lineage>
</organism>
<reference evidence="1 2" key="1">
    <citation type="submission" date="2021-08" db="EMBL/GenBank/DDBJ databases">
        <title>Draft Genome Sequence of Phanerochaete sordida strain YK-624.</title>
        <authorList>
            <person name="Mori T."/>
            <person name="Dohra H."/>
            <person name="Suzuki T."/>
            <person name="Kawagishi H."/>
            <person name="Hirai H."/>
        </authorList>
    </citation>
    <scope>NUCLEOTIDE SEQUENCE [LARGE SCALE GENOMIC DNA]</scope>
    <source>
        <strain evidence="1 2">YK-624</strain>
    </source>
</reference>
<dbReference type="SUPFAM" id="SSF81383">
    <property type="entry name" value="F-box domain"/>
    <property type="match status" value="1"/>
</dbReference>
<evidence type="ECO:0000313" key="2">
    <source>
        <dbReference type="Proteomes" id="UP000703269"/>
    </source>
</evidence>
<dbReference type="EMBL" id="BPQB01000048">
    <property type="protein sequence ID" value="GJE95351.1"/>
    <property type="molecule type" value="Genomic_DNA"/>
</dbReference>
<dbReference type="InterPro" id="IPR036047">
    <property type="entry name" value="F-box-like_dom_sf"/>
</dbReference>
<dbReference type="AlphaFoldDB" id="A0A9P3LHB0"/>
<name>A0A9P3LHB0_9APHY</name>
<sequence>MPTLPLELIELIIDQLSANRGDLRSCSLVSRSWLPRSSKHLFRSLCVSRGRRETLHVLCSLVLSSERMATNIYSLSITIDRSTANKAAPLLGHLPALHTLDISATLDLERCACPDATAQPGRHIEDLNLSSMPIDVVAYFLGLFSSVGTLAVRRCWQEGTVPRAHRVRCLGVIQLDGPALRDMSRLVEPSTLQGIFFHFPPESPCLLPEDVAHFFRVLGAHIQTLVYFVDPLCEEPVLDRQALQSCEALESFEVLLPHEPAFHDDCWRSMLVALSALPPHTRNVRLVSSRESTQGASNALQSSDWKAVGCALEHCSALERLQIKTPEPSSMSTACADEGDLQSIILISLSERLRGITIFE</sequence>
<evidence type="ECO:0000313" key="1">
    <source>
        <dbReference type="EMBL" id="GJE95351.1"/>
    </source>
</evidence>
<accession>A0A9P3LHB0</accession>
<protein>
    <submittedName>
        <fullName evidence="1">F-box protein</fullName>
    </submittedName>
</protein>
<proteinExistence type="predicted"/>
<dbReference type="Proteomes" id="UP000703269">
    <property type="component" value="Unassembled WGS sequence"/>
</dbReference>
<dbReference type="OrthoDB" id="2732822at2759"/>
<gene>
    <name evidence="1" type="ORF">PsYK624_115350</name>
</gene>
<comment type="caution">
    <text evidence="1">The sequence shown here is derived from an EMBL/GenBank/DDBJ whole genome shotgun (WGS) entry which is preliminary data.</text>
</comment>